<keyword evidence="3 8" id="KW-0418">Kinase</keyword>
<gene>
    <name evidence="8" type="primary">LECRK91</name>
    <name evidence="8" type="ORF">QJS10_CPB17g02489</name>
</gene>
<keyword evidence="2 5" id="KW-0547">Nucleotide-binding</keyword>
<dbReference type="PROSITE" id="PS50011">
    <property type="entry name" value="PROTEIN_KINASE_DOM"/>
    <property type="match status" value="1"/>
</dbReference>
<keyword evidence="8" id="KW-0675">Receptor</keyword>
<dbReference type="SMART" id="SM00220">
    <property type="entry name" value="S_TKc"/>
    <property type="match status" value="1"/>
</dbReference>
<keyword evidence="1" id="KW-0808">Transferase</keyword>
<name>A0AAV9CQX6_ACOCL</name>
<evidence type="ECO:0000256" key="6">
    <source>
        <dbReference type="RuleBase" id="RU000304"/>
    </source>
</evidence>
<keyword evidence="9" id="KW-1185">Reference proteome</keyword>
<dbReference type="GO" id="GO:0004674">
    <property type="term" value="F:protein serine/threonine kinase activity"/>
    <property type="evidence" value="ECO:0007669"/>
    <property type="project" value="UniProtKB-KW"/>
</dbReference>
<evidence type="ECO:0000313" key="9">
    <source>
        <dbReference type="Proteomes" id="UP001180020"/>
    </source>
</evidence>
<dbReference type="EMBL" id="JAUJYO010000017">
    <property type="protein sequence ID" value="KAK1291295.1"/>
    <property type="molecule type" value="Genomic_DNA"/>
</dbReference>
<dbReference type="InterPro" id="IPR000719">
    <property type="entry name" value="Prot_kinase_dom"/>
</dbReference>
<dbReference type="PROSITE" id="PS00108">
    <property type="entry name" value="PROTEIN_KINASE_ST"/>
    <property type="match status" value="1"/>
</dbReference>
<dbReference type="InterPro" id="IPR050528">
    <property type="entry name" value="L-type_Lectin-RKs"/>
</dbReference>
<proteinExistence type="inferred from homology"/>
<dbReference type="AlphaFoldDB" id="A0AAV9CQX6"/>
<dbReference type="Pfam" id="PF00069">
    <property type="entry name" value="Pkinase"/>
    <property type="match status" value="1"/>
</dbReference>
<dbReference type="InterPro" id="IPR008271">
    <property type="entry name" value="Ser/Thr_kinase_AS"/>
</dbReference>
<dbReference type="PANTHER" id="PTHR27007">
    <property type="match status" value="1"/>
</dbReference>
<dbReference type="InterPro" id="IPR011009">
    <property type="entry name" value="Kinase-like_dom_sf"/>
</dbReference>
<evidence type="ECO:0000256" key="2">
    <source>
        <dbReference type="ARBA" id="ARBA00022741"/>
    </source>
</evidence>
<evidence type="ECO:0000259" key="7">
    <source>
        <dbReference type="PROSITE" id="PS50011"/>
    </source>
</evidence>
<dbReference type="InterPro" id="IPR017441">
    <property type="entry name" value="Protein_kinase_ATP_BS"/>
</dbReference>
<reference evidence="8" key="1">
    <citation type="journal article" date="2023" name="Nat. Commun.">
        <title>Diploid and tetraploid genomes of Acorus and the evolution of monocots.</title>
        <authorList>
            <person name="Ma L."/>
            <person name="Liu K.W."/>
            <person name="Li Z."/>
            <person name="Hsiao Y.Y."/>
            <person name="Qi Y."/>
            <person name="Fu T."/>
            <person name="Tang G.D."/>
            <person name="Zhang D."/>
            <person name="Sun W.H."/>
            <person name="Liu D.K."/>
            <person name="Li Y."/>
            <person name="Chen G.Z."/>
            <person name="Liu X.D."/>
            <person name="Liao X.Y."/>
            <person name="Jiang Y.T."/>
            <person name="Yu X."/>
            <person name="Hao Y."/>
            <person name="Huang J."/>
            <person name="Zhao X.W."/>
            <person name="Ke S."/>
            <person name="Chen Y.Y."/>
            <person name="Wu W.L."/>
            <person name="Hsu J.L."/>
            <person name="Lin Y.F."/>
            <person name="Huang M.D."/>
            <person name="Li C.Y."/>
            <person name="Huang L."/>
            <person name="Wang Z.W."/>
            <person name="Zhao X."/>
            <person name="Zhong W.Y."/>
            <person name="Peng D.H."/>
            <person name="Ahmad S."/>
            <person name="Lan S."/>
            <person name="Zhang J.S."/>
            <person name="Tsai W.C."/>
            <person name="Van de Peer Y."/>
            <person name="Liu Z.J."/>
        </authorList>
    </citation>
    <scope>NUCLEOTIDE SEQUENCE</scope>
    <source>
        <strain evidence="8">CP</strain>
    </source>
</reference>
<organism evidence="8 9">
    <name type="scientific">Acorus calamus</name>
    <name type="common">Sweet flag</name>
    <dbReference type="NCBI Taxonomy" id="4465"/>
    <lineage>
        <taxon>Eukaryota</taxon>
        <taxon>Viridiplantae</taxon>
        <taxon>Streptophyta</taxon>
        <taxon>Embryophyta</taxon>
        <taxon>Tracheophyta</taxon>
        <taxon>Spermatophyta</taxon>
        <taxon>Magnoliopsida</taxon>
        <taxon>Liliopsida</taxon>
        <taxon>Acoraceae</taxon>
        <taxon>Acorus</taxon>
    </lineage>
</organism>
<evidence type="ECO:0000256" key="1">
    <source>
        <dbReference type="ARBA" id="ARBA00022679"/>
    </source>
</evidence>
<evidence type="ECO:0000256" key="5">
    <source>
        <dbReference type="PROSITE-ProRule" id="PRU10141"/>
    </source>
</evidence>
<feature type="binding site" evidence="5">
    <location>
        <position position="58"/>
    </location>
    <ligand>
        <name>ATP</name>
        <dbReference type="ChEBI" id="CHEBI:30616"/>
    </ligand>
</feature>
<dbReference type="Gene3D" id="1.10.510.10">
    <property type="entry name" value="Transferase(Phosphotransferase) domain 1"/>
    <property type="match status" value="2"/>
</dbReference>
<keyword evidence="4 5" id="KW-0067">ATP-binding</keyword>
<accession>A0AAV9CQX6</accession>
<evidence type="ECO:0000256" key="3">
    <source>
        <dbReference type="ARBA" id="ARBA00022777"/>
    </source>
</evidence>
<comment type="similarity">
    <text evidence="6">Belongs to the protein kinase superfamily.</text>
</comment>
<evidence type="ECO:0000313" key="8">
    <source>
        <dbReference type="EMBL" id="KAK1291295.1"/>
    </source>
</evidence>
<evidence type="ECO:0000256" key="4">
    <source>
        <dbReference type="ARBA" id="ARBA00022840"/>
    </source>
</evidence>
<dbReference type="PROSITE" id="PS00107">
    <property type="entry name" value="PROTEIN_KINASE_ATP"/>
    <property type="match status" value="1"/>
</dbReference>
<comment type="caution">
    <text evidence="8">The sequence shown here is derived from an EMBL/GenBank/DDBJ whole genome shotgun (WGS) entry which is preliminary data.</text>
</comment>
<dbReference type="GO" id="GO:0005524">
    <property type="term" value="F:ATP binding"/>
    <property type="evidence" value="ECO:0007669"/>
    <property type="project" value="UniProtKB-UniRule"/>
</dbReference>
<dbReference type="SUPFAM" id="SSF56112">
    <property type="entry name" value="Protein kinase-like (PK-like)"/>
    <property type="match status" value="1"/>
</dbReference>
<feature type="domain" description="Protein kinase" evidence="7">
    <location>
        <begin position="1"/>
        <end position="227"/>
    </location>
</feature>
<sequence length="227" mass="25771">MTDDLNLELERWPQKFPYSKLVTATKNFKEDRRLGQGGFGVVYRGFLDDLRRDVAIKKHSASSCQGMEEYLSETKGPTTLSWARRRKIVRGLAYALRYLQEECTHSVVHRDIKPHNVYLDKNLEVKLGDFGLSRLADDRNELDEDVYSPGYSVSDEFSTRVRGTLGYLDPEYFSNGRVSKESDLYGFGIVALQIACVRGGSGVLNNGRHTGMRTTFQIVEELWEAGA</sequence>
<dbReference type="Proteomes" id="UP001180020">
    <property type="component" value="Unassembled WGS sequence"/>
</dbReference>
<reference evidence="8" key="2">
    <citation type="submission" date="2023-06" db="EMBL/GenBank/DDBJ databases">
        <authorList>
            <person name="Ma L."/>
            <person name="Liu K.-W."/>
            <person name="Li Z."/>
            <person name="Hsiao Y.-Y."/>
            <person name="Qi Y."/>
            <person name="Fu T."/>
            <person name="Tang G."/>
            <person name="Zhang D."/>
            <person name="Sun W.-H."/>
            <person name="Liu D.-K."/>
            <person name="Li Y."/>
            <person name="Chen G.-Z."/>
            <person name="Liu X.-D."/>
            <person name="Liao X.-Y."/>
            <person name="Jiang Y.-T."/>
            <person name="Yu X."/>
            <person name="Hao Y."/>
            <person name="Huang J."/>
            <person name="Zhao X.-W."/>
            <person name="Ke S."/>
            <person name="Chen Y.-Y."/>
            <person name="Wu W.-L."/>
            <person name="Hsu J.-L."/>
            <person name="Lin Y.-F."/>
            <person name="Huang M.-D."/>
            <person name="Li C.-Y."/>
            <person name="Huang L."/>
            <person name="Wang Z.-W."/>
            <person name="Zhao X."/>
            <person name="Zhong W.-Y."/>
            <person name="Peng D.-H."/>
            <person name="Ahmad S."/>
            <person name="Lan S."/>
            <person name="Zhang J.-S."/>
            <person name="Tsai W.-C."/>
            <person name="Van De Peer Y."/>
            <person name="Liu Z.-J."/>
        </authorList>
    </citation>
    <scope>NUCLEOTIDE SEQUENCE</scope>
    <source>
        <strain evidence="8">CP</strain>
        <tissue evidence="8">Leaves</tissue>
    </source>
</reference>
<protein>
    <submittedName>
        <fullName evidence="8">L-type lectin-domain containing receptor kinase IX.1</fullName>
    </submittedName>
</protein>
<keyword evidence="6" id="KW-0723">Serine/threonine-protein kinase</keyword>